<organism evidence="1 2">
    <name type="scientific">Acidihalobacter yilgarnensis</name>
    <dbReference type="NCBI Taxonomy" id="2819280"/>
    <lineage>
        <taxon>Bacteria</taxon>
        <taxon>Pseudomonadati</taxon>
        <taxon>Pseudomonadota</taxon>
        <taxon>Gammaproteobacteria</taxon>
        <taxon>Chromatiales</taxon>
        <taxon>Ectothiorhodospiraceae</taxon>
        <taxon>Acidihalobacter</taxon>
    </lineage>
</organism>
<reference evidence="2" key="1">
    <citation type="submission" date="2016-09" db="EMBL/GenBank/DDBJ databases">
        <title>Acidihalobacter prosperus F5.</title>
        <authorList>
            <person name="Khaleque H.N."/>
            <person name="Ramsay J.P."/>
            <person name="Kaksonen A.H."/>
            <person name="Boxall N.J."/>
            <person name="Watkin E.L.J."/>
        </authorList>
    </citation>
    <scope>NUCLEOTIDE SEQUENCE [LARGE SCALE GENOMIC DNA]</scope>
    <source>
        <strain evidence="2">F5</strain>
    </source>
</reference>
<dbReference type="Proteomes" id="UP000095401">
    <property type="component" value="Chromosome"/>
</dbReference>
<dbReference type="KEGG" id="aprs:BI364_07275"/>
<protein>
    <submittedName>
        <fullName evidence="1">Uncharacterized protein</fullName>
    </submittedName>
</protein>
<sequence length="145" mass="16595">MRVLHKHQDDSLPDLFADAGMLLLGSGDEYFDWDEKAVHIVRTRLLETSMRDLADPRNGTSTFEDILDWMGLDSGNPFSFRRCVEEYAREFGMDTLEAMESIKEEARNSYLRTIGRLYERTTEVVAGTDGISSCSDRRESCREVA</sequence>
<evidence type="ECO:0000313" key="1">
    <source>
        <dbReference type="EMBL" id="AOU97791.1"/>
    </source>
</evidence>
<name>A0A1D8IMZ4_9GAMM</name>
<evidence type="ECO:0000313" key="2">
    <source>
        <dbReference type="Proteomes" id="UP000095401"/>
    </source>
</evidence>
<accession>A0A1D8IMZ4</accession>
<keyword evidence="2" id="KW-1185">Reference proteome</keyword>
<gene>
    <name evidence="1" type="ORF">BI364_07275</name>
</gene>
<dbReference type="AlphaFoldDB" id="A0A1D8IMZ4"/>
<dbReference type="RefSeq" id="WP_070078176.1">
    <property type="nucleotide sequence ID" value="NZ_CP017415.1"/>
</dbReference>
<dbReference type="EMBL" id="CP017415">
    <property type="protein sequence ID" value="AOU97791.1"/>
    <property type="molecule type" value="Genomic_DNA"/>
</dbReference>
<proteinExistence type="predicted"/>